<protein>
    <submittedName>
        <fullName evidence="2">Uncharacterized protein</fullName>
    </submittedName>
</protein>
<evidence type="ECO:0000313" key="3">
    <source>
        <dbReference type="Proteomes" id="UP000797356"/>
    </source>
</evidence>
<sequence length="123" mass="13378">MAAGASTTSRAGAPASDAEVQQEVLIMSKMNIFRPGMDVMRAVLLPLRSMRISPMTLLGTGRVATSREKFRSTMRVGNGVRKQDKQRWLGNQGKKGDHPRDEQVGVDVVAEDVEGIVVGDRRG</sequence>
<keyword evidence="3" id="KW-1185">Reference proteome</keyword>
<name>A0A8K0HZ73_COCNU</name>
<dbReference type="Proteomes" id="UP000797356">
    <property type="component" value="Chromosome 2"/>
</dbReference>
<proteinExistence type="predicted"/>
<organism evidence="2 3">
    <name type="scientific">Cocos nucifera</name>
    <name type="common">Coconut palm</name>
    <dbReference type="NCBI Taxonomy" id="13894"/>
    <lineage>
        <taxon>Eukaryota</taxon>
        <taxon>Viridiplantae</taxon>
        <taxon>Streptophyta</taxon>
        <taxon>Embryophyta</taxon>
        <taxon>Tracheophyta</taxon>
        <taxon>Spermatophyta</taxon>
        <taxon>Magnoliopsida</taxon>
        <taxon>Liliopsida</taxon>
        <taxon>Arecaceae</taxon>
        <taxon>Arecoideae</taxon>
        <taxon>Cocoseae</taxon>
        <taxon>Attaleinae</taxon>
        <taxon>Cocos</taxon>
    </lineage>
</organism>
<accession>A0A8K0HZ73</accession>
<feature type="compositionally biased region" description="Basic and acidic residues" evidence="1">
    <location>
        <begin position="94"/>
        <end position="103"/>
    </location>
</feature>
<reference evidence="2" key="1">
    <citation type="journal article" date="2017" name="Gigascience">
        <title>The genome draft of coconut (Cocos nucifera).</title>
        <authorList>
            <person name="Xiao Y."/>
            <person name="Xu P."/>
            <person name="Fan H."/>
            <person name="Baudouin L."/>
            <person name="Xia W."/>
            <person name="Bocs S."/>
            <person name="Xu J."/>
            <person name="Li Q."/>
            <person name="Guo A."/>
            <person name="Zhou L."/>
            <person name="Li J."/>
            <person name="Wu Y."/>
            <person name="Ma Z."/>
            <person name="Armero A."/>
            <person name="Issali A.E."/>
            <person name="Liu N."/>
            <person name="Peng M."/>
            <person name="Yang Y."/>
        </authorList>
    </citation>
    <scope>NUCLEOTIDE SEQUENCE</scope>
    <source>
        <tissue evidence="2">Spear leaf of Hainan Tall coconut</tissue>
    </source>
</reference>
<reference evidence="2" key="2">
    <citation type="submission" date="2019-07" db="EMBL/GenBank/DDBJ databases">
        <authorList>
            <person name="Yang Y."/>
            <person name="Bocs S."/>
            <person name="Baudouin L."/>
        </authorList>
    </citation>
    <scope>NUCLEOTIDE SEQUENCE</scope>
    <source>
        <tissue evidence="2">Spear leaf of Hainan Tall coconut</tissue>
    </source>
</reference>
<dbReference type="EMBL" id="CM017873">
    <property type="protein sequence ID" value="KAG1330953.1"/>
    <property type="molecule type" value="Genomic_DNA"/>
</dbReference>
<comment type="caution">
    <text evidence="2">The sequence shown here is derived from an EMBL/GenBank/DDBJ whole genome shotgun (WGS) entry which is preliminary data.</text>
</comment>
<evidence type="ECO:0000256" key="1">
    <source>
        <dbReference type="SAM" id="MobiDB-lite"/>
    </source>
</evidence>
<dbReference type="AlphaFoldDB" id="A0A8K0HZ73"/>
<evidence type="ECO:0000313" key="2">
    <source>
        <dbReference type="EMBL" id="KAG1330953.1"/>
    </source>
</evidence>
<feature type="region of interest" description="Disordered" evidence="1">
    <location>
        <begin position="74"/>
        <end position="103"/>
    </location>
</feature>
<gene>
    <name evidence="2" type="ORF">COCNU_02G009210</name>
</gene>
<dbReference type="OrthoDB" id="1585644at2759"/>